<evidence type="ECO:0000313" key="2">
    <source>
        <dbReference type="EMBL" id="GJE02886.1"/>
    </source>
</evidence>
<reference evidence="2" key="1">
    <citation type="journal article" date="2021" name="Front. Microbiol.">
        <title>Comprehensive Comparative Genomics and Phenotyping of Methylobacterium Species.</title>
        <authorList>
            <person name="Alessa O."/>
            <person name="Ogura Y."/>
            <person name="Fujitani Y."/>
            <person name="Takami H."/>
            <person name="Hayashi T."/>
            <person name="Sahin N."/>
            <person name="Tani A."/>
        </authorList>
    </citation>
    <scope>NUCLEOTIDE SEQUENCE</scope>
    <source>
        <strain evidence="2">DSM 17168</strain>
    </source>
</reference>
<organism evidence="2 3">
    <name type="scientific">Methylobacterium isbiliense</name>
    <dbReference type="NCBI Taxonomy" id="315478"/>
    <lineage>
        <taxon>Bacteria</taxon>
        <taxon>Pseudomonadati</taxon>
        <taxon>Pseudomonadota</taxon>
        <taxon>Alphaproteobacteria</taxon>
        <taxon>Hyphomicrobiales</taxon>
        <taxon>Methylobacteriaceae</taxon>
        <taxon>Methylobacterium</taxon>
    </lineage>
</organism>
<dbReference type="EMBL" id="BPQQ01000064">
    <property type="protein sequence ID" value="GJE02886.1"/>
    <property type="molecule type" value="Genomic_DNA"/>
</dbReference>
<comment type="caution">
    <text evidence="2">The sequence shown here is derived from an EMBL/GenBank/DDBJ whole genome shotgun (WGS) entry which is preliminary data.</text>
</comment>
<protein>
    <submittedName>
        <fullName evidence="2">Uncharacterized protein</fullName>
    </submittedName>
</protein>
<keyword evidence="1" id="KW-1133">Transmembrane helix</keyword>
<dbReference type="Proteomes" id="UP001055153">
    <property type="component" value="Unassembled WGS sequence"/>
</dbReference>
<proteinExistence type="predicted"/>
<feature type="transmembrane region" description="Helical" evidence="1">
    <location>
        <begin position="12"/>
        <end position="33"/>
    </location>
</feature>
<sequence>MNDDLRESRGALILLGAAVLSVLVFGAVTLLGLSG</sequence>
<name>A0ABQ4SMF5_9HYPH</name>
<accession>A0ABQ4SMF5</accession>
<gene>
    <name evidence="2" type="ORF">GMJLKIPL_4835</name>
</gene>
<evidence type="ECO:0000256" key="1">
    <source>
        <dbReference type="SAM" id="Phobius"/>
    </source>
</evidence>
<keyword evidence="1" id="KW-0472">Membrane</keyword>
<keyword evidence="1" id="KW-0812">Transmembrane</keyword>
<reference evidence="2" key="2">
    <citation type="submission" date="2021-08" db="EMBL/GenBank/DDBJ databases">
        <authorList>
            <person name="Tani A."/>
            <person name="Ola A."/>
            <person name="Ogura Y."/>
            <person name="Katsura K."/>
            <person name="Hayashi T."/>
        </authorList>
    </citation>
    <scope>NUCLEOTIDE SEQUENCE</scope>
    <source>
        <strain evidence="2">DSM 17168</strain>
    </source>
</reference>
<keyword evidence="3" id="KW-1185">Reference proteome</keyword>
<evidence type="ECO:0000313" key="3">
    <source>
        <dbReference type="Proteomes" id="UP001055153"/>
    </source>
</evidence>